<accession>A0A075LWL4</accession>
<evidence type="ECO:0000259" key="5">
    <source>
        <dbReference type="PROSITE" id="PS50987"/>
    </source>
</evidence>
<dbReference type="OrthoDB" id="46231at2157"/>
<dbReference type="SUPFAM" id="SSF46785">
    <property type="entry name" value="Winged helix' DNA-binding domain"/>
    <property type="match status" value="1"/>
</dbReference>
<dbReference type="PANTHER" id="PTHR43132">
    <property type="entry name" value="ARSENICAL RESISTANCE OPERON REPRESSOR ARSR-RELATED"/>
    <property type="match status" value="1"/>
</dbReference>
<dbReference type="PRINTS" id="PR00778">
    <property type="entry name" value="HTHARSR"/>
</dbReference>
<dbReference type="PANTHER" id="PTHR43132:SF2">
    <property type="entry name" value="ARSENICAL RESISTANCE OPERON REPRESSOR ARSR-RELATED"/>
    <property type="match status" value="1"/>
</dbReference>
<dbReference type="AlphaFoldDB" id="A0A075LWL4"/>
<dbReference type="GO" id="GO:0003700">
    <property type="term" value="F:DNA-binding transcription factor activity"/>
    <property type="evidence" value="ECO:0007669"/>
    <property type="project" value="InterPro"/>
</dbReference>
<reference evidence="7" key="1">
    <citation type="submission" date="2013-06" db="EMBL/GenBank/DDBJ databases">
        <title>Complete Genome Sequence of Hyperthermophilic Palaeococcus pacificus DY20341T, Isolated from a Deep-Sea Hydrothermal Sediments.</title>
        <authorList>
            <person name="Zeng X."/>
            <person name="Shao Z."/>
        </authorList>
    </citation>
    <scope>NUCLEOTIDE SEQUENCE [LARGE SCALE GENOMIC DNA]</scope>
    <source>
        <strain evidence="7">DY20341</strain>
    </source>
</reference>
<dbReference type="InterPro" id="IPR036388">
    <property type="entry name" value="WH-like_DNA-bd_sf"/>
</dbReference>
<keyword evidence="2" id="KW-0238">DNA-binding</keyword>
<dbReference type="HOGENOM" id="CLU_1763933_0_0_2"/>
<dbReference type="SMART" id="SM00418">
    <property type="entry name" value="HTH_ARSR"/>
    <property type="match status" value="1"/>
</dbReference>
<proteinExistence type="predicted"/>
<reference evidence="6 7" key="2">
    <citation type="journal article" date="2015" name="Genome Announc.">
        <title>Complete Genome Sequence of Hyperthermophilic Piezophilic Archaeon Palaeococcus pacificus DY20341T, Isolated from Deep-Sea Hydrothermal Sediments.</title>
        <authorList>
            <person name="Zeng X."/>
            <person name="Jebbar M."/>
            <person name="Shao Z."/>
        </authorList>
    </citation>
    <scope>NUCLEOTIDE SEQUENCE [LARGE SCALE GENOMIC DNA]</scope>
    <source>
        <strain evidence="6 7">DY20341</strain>
    </source>
</reference>
<gene>
    <name evidence="6" type="ORF">PAP_02500</name>
</gene>
<name>A0A075LWL4_9EURY</name>
<evidence type="ECO:0000256" key="3">
    <source>
        <dbReference type="ARBA" id="ARBA00023163"/>
    </source>
</evidence>
<dbReference type="Pfam" id="PF01022">
    <property type="entry name" value="HTH_5"/>
    <property type="match status" value="1"/>
</dbReference>
<evidence type="ECO:0000256" key="1">
    <source>
        <dbReference type="ARBA" id="ARBA00023015"/>
    </source>
</evidence>
<keyword evidence="7" id="KW-1185">Reference proteome</keyword>
<sequence>MEDLKRQLEELKKRLEVLEESIEESPVDEVMISIKQRLREKLEKGALELDEEKAAKVLKSLANADRIKILRMLSKRPMTFKELKEALGVESPTVSHHLKLLKRTRMVRSREAYEITENGRLLLRLLEIIVALGEVEE</sequence>
<evidence type="ECO:0000256" key="4">
    <source>
        <dbReference type="SAM" id="Coils"/>
    </source>
</evidence>
<feature type="domain" description="HTH arsR-type" evidence="5">
    <location>
        <begin position="46"/>
        <end position="137"/>
    </location>
</feature>
<dbReference type="GeneID" id="24841628"/>
<dbReference type="KEGG" id="ppac:PAP_02500"/>
<evidence type="ECO:0000313" key="7">
    <source>
        <dbReference type="Proteomes" id="UP000027981"/>
    </source>
</evidence>
<dbReference type="InterPro" id="IPR051011">
    <property type="entry name" value="Metal_resp_trans_reg"/>
</dbReference>
<keyword evidence="3" id="KW-0804">Transcription</keyword>
<dbReference type="InterPro" id="IPR036390">
    <property type="entry name" value="WH_DNA-bd_sf"/>
</dbReference>
<protein>
    <submittedName>
        <fullName evidence="6">ArsR family transcriptional regulator</fullName>
    </submittedName>
</protein>
<dbReference type="PROSITE" id="PS50987">
    <property type="entry name" value="HTH_ARSR_2"/>
    <property type="match status" value="1"/>
</dbReference>
<organism evidence="6 7">
    <name type="scientific">Palaeococcus pacificus DY20341</name>
    <dbReference type="NCBI Taxonomy" id="1343739"/>
    <lineage>
        <taxon>Archaea</taxon>
        <taxon>Methanobacteriati</taxon>
        <taxon>Methanobacteriota</taxon>
        <taxon>Thermococci</taxon>
        <taxon>Thermococcales</taxon>
        <taxon>Thermococcaceae</taxon>
        <taxon>Palaeococcus</taxon>
    </lineage>
</organism>
<dbReference type="STRING" id="1343739.PAP_02500"/>
<evidence type="ECO:0000256" key="2">
    <source>
        <dbReference type="ARBA" id="ARBA00023125"/>
    </source>
</evidence>
<dbReference type="Gene3D" id="1.10.10.10">
    <property type="entry name" value="Winged helix-like DNA-binding domain superfamily/Winged helix DNA-binding domain"/>
    <property type="match status" value="1"/>
</dbReference>
<dbReference type="CDD" id="cd00090">
    <property type="entry name" value="HTH_ARSR"/>
    <property type="match status" value="1"/>
</dbReference>
<dbReference type="eggNOG" id="arCOG01680">
    <property type="taxonomic scope" value="Archaea"/>
</dbReference>
<evidence type="ECO:0000313" key="6">
    <source>
        <dbReference type="EMBL" id="AIF68928.1"/>
    </source>
</evidence>
<keyword evidence="1" id="KW-0805">Transcription regulation</keyword>
<feature type="coiled-coil region" evidence="4">
    <location>
        <begin position="1"/>
        <end position="55"/>
    </location>
</feature>
<dbReference type="GO" id="GO:0003677">
    <property type="term" value="F:DNA binding"/>
    <property type="evidence" value="ECO:0007669"/>
    <property type="project" value="UniProtKB-KW"/>
</dbReference>
<dbReference type="EMBL" id="CP006019">
    <property type="protein sequence ID" value="AIF68928.1"/>
    <property type="molecule type" value="Genomic_DNA"/>
</dbReference>
<dbReference type="InterPro" id="IPR011991">
    <property type="entry name" value="ArsR-like_HTH"/>
</dbReference>
<dbReference type="NCBIfam" id="NF033788">
    <property type="entry name" value="HTH_metalloreg"/>
    <property type="match status" value="1"/>
</dbReference>
<dbReference type="InterPro" id="IPR001845">
    <property type="entry name" value="HTH_ArsR_DNA-bd_dom"/>
</dbReference>
<keyword evidence="4" id="KW-0175">Coiled coil</keyword>
<dbReference type="Proteomes" id="UP000027981">
    <property type="component" value="Chromosome"/>
</dbReference>
<dbReference type="RefSeq" id="WP_048164538.1">
    <property type="nucleotide sequence ID" value="NZ_CP006019.1"/>
</dbReference>